<sequence length="582" mass="67523">MVLTMESIPIAADEWIVAQGLVGYYRLLKHAGIKVKLTDEGLLFDPEHLENFEHHYFQFFLDRYSVAKRDERTIRREFAKLKQASKLDGKEAKGKIQMAKKTLDERIKLTALDKVEKKFTETAATNRLVKAAKAIRNQKAYTAEMDEWIEEYITALEEQEIDHKLTLNYVKAKVLGAYFGQVSFLNVLHTAKTLEEQKTIFRKEYIEPLLLDLELQKVMLEATSAQEVLQYLESSVHGKAKDLKKKFKNMNIDEIRECISTKVNRCSFFETQWAFEQYSESHFSPLSMSAPKALNFYWGANNTLTTPISKLAKLILFCAPAGASIVGETSLFVQLEGRFEQLIRANDVYEIGRSKEKAFDEILFDLVAEQRTKAQQVSQSYLILEYSSDYNAKKTDLQYLHLTPGLCNLFNSDIYQRWFLQLNYRLRNQLVRSFLLYQDPKALIQSHLRMKLKENYIGNDMVYACLLRHYFLLYTKKGEKIMATDLEIGRKRIWNAYYAGLDMKKKLDEGKARSIAYRLLNAVRANDKNMFLDTTMRMYMSLQEALPPVIINVLDESKIDFPSIADSFIAGLISTEEEKNEK</sequence>
<evidence type="ECO:0000313" key="3">
    <source>
        <dbReference type="Proteomes" id="UP000016511"/>
    </source>
</evidence>
<dbReference type="NCBIfam" id="TIGR01908">
    <property type="entry name" value="cas_CXXC_CXXC"/>
    <property type="match status" value="1"/>
</dbReference>
<dbReference type="EMBL" id="AWSJ01000245">
    <property type="protein sequence ID" value="ERI07860.1"/>
    <property type="molecule type" value="Genomic_DNA"/>
</dbReference>
<dbReference type="AlphaFoldDB" id="U1WYU3"/>
<feature type="domain" description="CRISPR-associated protein CXXC-CXXC" evidence="1">
    <location>
        <begin position="275"/>
        <end position="323"/>
    </location>
</feature>
<evidence type="ECO:0000259" key="1">
    <source>
        <dbReference type="Pfam" id="PF09706"/>
    </source>
</evidence>
<protein>
    <submittedName>
        <fullName evidence="2">CRISPR-associated cxxc_cxxc protein Cst1</fullName>
    </submittedName>
</protein>
<dbReference type="Pfam" id="PF09706">
    <property type="entry name" value="Cas_CXXC_CXXC"/>
    <property type="match status" value="1"/>
</dbReference>
<evidence type="ECO:0000313" key="2">
    <source>
        <dbReference type="EMBL" id="ERI07860.1"/>
    </source>
</evidence>
<dbReference type="STRING" id="649747.HMPREF0083_04055"/>
<dbReference type="GeneID" id="92840558"/>
<dbReference type="eggNOG" id="ENOG502Z80D">
    <property type="taxonomic scope" value="Bacteria"/>
</dbReference>
<dbReference type="RefSeq" id="WP_021623245.1">
    <property type="nucleotide sequence ID" value="NZ_KE952854.1"/>
</dbReference>
<gene>
    <name evidence="2" type="ORF">HMPREF0083_04055</name>
</gene>
<dbReference type="HOGENOM" id="CLU_033523_0_0_9"/>
<proteinExistence type="predicted"/>
<dbReference type="InterPro" id="IPR010180">
    <property type="entry name" value="CRISPR-assoc_prot_CXXC-CXXC"/>
</dbReference>
<dbReference type="PATRIC" id="fig|649747.3.peg.3683"/>
<keyword evidence="3" id="KW-1185">Reference proteome</keyword>
<dbReference type="Proteomes" id="UP000016511">
    <property type="component" value="Unassembled WGS sequence"/>
</dbReference>
<comment type="caution">
    <text evidence="2">The sequence shown here is derived from an EMBL/GenBank/DDBJ whole genome shotgun (WGS) entry which is preliminary data.</text>
</comment>
<dbReference type="InterPro" id="IPR019121">
    <property type="entry name" value="CRISPR-assoc_CXXC-CXXC_dom"/>
</dbReference>
<accession>U1WYU3</accession>
<name>U1WYU3_ANEAE</name>
<reference evidence="2 3" key="1">
    <citation type="submission" date="2013-08" db="EMBL/GenBank/DDBJ databases">
        <authorList>
            <person name="Weinstock G."/>
            <person name="Sodergren E."/>
            <person name="Wylie T."/>
            <person name="Fulton L."/>
            <person name="Fulton R."/>
            <person name="Fronick C."/>
            <person name="O'Laughlin M."/>
            <person name="Godfrey J."/>
            <person name="Miner T."/>
            <person name="Herter B."/>
            <person name="Appelbaum E."/>
            <person name="Cordes M."/>
            <person name="Lek S."/>
            <person name="Wollam A."/>
            <person name="Pepin K.H."/>
            <person name="Palsikar V.B."/>
            <person name="Mitreva M."/>
            <person name="Wilson R.K."/>
        </authorList>
    </citation>
    <scope>NUCLEOTIDE SEQUENCE [LARGE SCALE GENOMIC DNA]</scope>
    <source>
        <strain evidence="2 3">ATCC 12856</strain>
    </source>
</reference>
<organism evidence="2 3">
    <name type="scientific">Aneurinibacillus aneurinilyticus ATCC 12856</name>
    <dbReference type="NCBI Taxonomy" id="649747"/>
    <lineage>
        <taxon>Bacteria</taxon>
        <taxon>Bacillati</taxon>
        <taxon>Bacillota</taxon>
        <taxon>Bacilli</taxon>
        <taxon>Bacillales</taxon>
        <taxon>Paenibacillaceae</taxon>
        <taxon>Aneurinibacillus group</taxon>
        <taxon>Aneurinibacillus</taxon>
    </lineage>
</organism>